<dbReference type="GO" id="GO:0015035">
    <property type="term" value="F:protein-disulfide reductase activity"/>
    <property type="evidence" value="ECO:0007669"/>
    <property type="project" value="InterPro"/>
</dbReference>
<evidence type="ECO:0000256" key="1">
    <source>
        <dbReference type="ARBA" id="ARBA00001974"/>
    </source>
</evidence>
<comment type="subunit">
    <text evidence="4">May function both as a monomer and a homodimer.</text>
</comment>
<feature type="signal peptide" evidence="16">
    <location>
        <begin position="1"/>
        <end position="21"/>
    </location>
</feature>
<evidence type="ECO:0000256" key="9">
    <source>
        <dbReference type="ARBA" id="ARBA00022827"/>
    </source>
</evidence>
<dbReference type="OrthoDB" id="269384at2759"/>
<keyword evidence="18" id="KW-1185">Reference proteome</keyword>
<dbReference type="GO" id="GO:0034975">
    <property type="term" value="P:protein folding in endoplasmic reticulum"/>
    <property type="evidence" value="ECO:0007669"/>
    <property type="project" value="InterPro"/>
</dbReference>
<dbReference type="GO" id="GO:0005789">
    <property type="term" value="C:endoplasmic reticulum membrane"/>
    <property type="evidence" value="ECO:0007669"/>
    <property type="project" value="UniProtKB-SubCell"/>
</dbReference>
<evidence type="ECO:0000256" key="10">
    <source>
        <dbReference type="ARBA" id="ARBA00022982"/>
    </source>
</evidence>
<evidence type="ECO:0000256" key="11">
    <source>
        <dbReference type="ARBA" id="ARBA00023002"/>
    </source>
</evidence>
<dbReference type="PANTHER" id="PTHR12613:SF0">
    <property type="entry name" value="ERO1-LIKE PROTEIN"/>
    <property type="match status" value="1"/>
</dbReference>
<keyword evidence="8" id="KW-0256">Endoplasmic reticulum</keyword>
<evidence type="ECO:0000256" key="7">
    <source>
        <dbReference type="ARBA" id="ARBA00022729"/>
    </source>
</evidence>
<comment type="similarity">
    <text evidence="3">Belongs to the EROs family.</text>
</comment>
<comment type="subcellular location">
    <subcellularLocation>
        <location evidence="2">Endoplasmic reticulum membrane</location>
        <topology evidence="2">Peripheral membrane protein</topology>
        <orientation evidence="2">Lumenal side</orientation>
    </subcellularLocation>
</comment>
<evidence type="ECO:0000256" key="15">
    <source>
        <dbReference type="ARBA" id="ARBA00023284"/>
    </source>
</evidence>
<evidence type="ECO:0000256" key="8">
    <source>
        <dbReference type="ARBA" id="ARBA00022824"/>
    </source>
</evidence>
<keyword evidence="15" id="KW-0676">Redox-active center</keyword>
<evidence type="ECO:0000256" key="4">
    <source>
        <dbReference type="ARBA" id="ARBA00011802"/>
    </source>
</evidence>
<evidence type="ECO:0000256" key="5">
    <source>
        <dbReference type="ARBA" id="ARBA00022448"/>
    </source>
</evidence>
<evidence type="ECO:0000256" key="13">
    <source>
        <dbReference type="ARBA" id="ARBA00023157"/>
    </source>
</evidence>
<keyword evidence="13" id="KW-1015">Disulfide bond</keyword>
<dbReference type="Proteomes" id="UP000095751">
    <property type="component" value="Unassembled WGS sequence"/>
</dbReference>
<dbReference type="GO" id="GO:0071949">
    <property type="term" value="F:FAD binding"/>
    <property type="evidence" value="ECO:0007669"/>
    <property type="project" value="InterPro"/>
</dbReference>
<dbReference type="InParanoid" id="A0A1E7F3B7"/>
<organism evidence="17 18">
    <name type="scientific">Fragilariopsis cylindrus CCMP1102</name>
    <dbReference type="NCBI Taxonomy" id="635003"/>
    <lineage>
        <taxon>Eukaryota</taxon>
        <taxon>Sar</taxon>
        <taxon>Stramenopiles</taxon>
        <taxon>Ochrophyta</taxon>
        <taxon>Bacillariophyta</taxon>
        <taxon>Bacillariophyceae</taxon>
        <taxon>Bacillariophycidae</taxon>
        <taxon>Bacillariales</taxon>
        <taxon>Bacillariaceae</taxon>
        <taxon>Fragilariopsis</taxon>
    </lineage>
</organism>
<dbReference type="KEGG" id="fcy:FRACYDRAFT_276556"/>
<accession>A0A1E7F3B7</accession>
<gene>
    <name evidence="17" type="ORF">FRACYDRAFT_276556</name>
</gene>
<proteinExistence type="inferred from homology"/>
<dbReference type="SUPFAM" id="SSF110019">
    <property type="entry name" value="ERO1-like"/>
    <property type="match status" value="1"/>
</dbReference>
<dbReference type="InterPro" id="IPR007266">
    <property type="entry name" value="Ero1"/>
</dbReference>
<comment type="cofactor">
    <cofactor evidence="1">
        <name>FAD</name>
        <dbReference type="ChEBI" id="CHEBI:57692"/>
    </cofactor>
</comment>
<dbReference type="AlphaFoldDB" id="A0A1E7F3B7"/>
<keyword evidence="7 16" id="KW-0732">Signal</keyword>
<feature type="chain" id="PRO_5009192598" evidence="16">
    <location>
        <begin position="22"/>
        <end position="409"/>
    </location>
</feature>
<evidence type="ECO:0000256" key="6">
    <source>
        <dbReference type="ARBA" id="ARBA00022630"/>
    </source>
</evidence>
<evidence type="ECO:0000256" key="14">
    <source>
        <dbReference type="ARBA" id="ARBA00023180"/>
    </source>
</evidence>
<dbReference type="Pfam" id="PF04137">
    <property type="entry name" value="ERO1"/>
    <property type="match status" value="1"/>
</dbReference>
<name>A0A1E7F3B7_9STRA</name>
<evidence type="ECO:0000256" key="2">
    <source>
        <dbReference type="ARBA" id="ARBA00004367"/>
    </source>
</evidence>
<keyword evidence="9" id="KW-0274">FAD</keyword>
<evidence type="ECO:0000256" key="12">
    <source>
        <dbReference type="ARBA" id="ARBA00023136"/>
    </source>
</evidence>
<keyword evidence="6" id="KW-0285">Flavoprotein</keyword>
<dbReference type="InterPro" id="IPR037192">
    <property type="entry name" value="ERO1-like_sf"/>
</dbReference>
<evidence type="ECO:0000256" key="16">
    <source>
        <dbReference type="SAM" id="SignalP"/>
    </source>
</evidence>
<protein>
    <submittedName>
        <fullName evidence="17">Endoplasmic reticulum oxidoreductin 1</fullName>
    </submittedName>
</protein>
<keyword evidence="10" id="KW-0249">Electron transport</keyword>
<keyword evidence="5" id="KW-0813">Transport</keyword>
<keyword evidence="14" id="KW-0325">Glycoprotein</keyword>
<evidence type="ECO:0000313" key="17">
    <source>
        <dbReference type="EMBL" id="OEU12637.1"/>
    </source>
</evidence>
<evidence type="ECO:0000256" key="3">
    <source>
        <dbReference type="ARBA" id="ARBA00008277"/>
    </source>
</evidence>
<sequence>MVSFLSLLSVTAGSSIAVCTAFSVPERNSHYRDSLGFDTSNTILRRNNNNNNFLTVLQSSSASITSNEDLKPGISVIDDANDVISQQMENLQESPYFRLFCVDILASCEYMPQELFECYSETCEVYPVDDEEVPAIIREVDFQEHDFEMDGWARWDMPSNDYYDLEEFPEGYTGYNGAEVWEFIHGKICFKGYDYDDDHWKADFNKAVSGIHSLISAQVTSGIQDKIDAGEEFTDVEVWRDPKVEFDRRLSEGGEEPMAMENLYFTYMLFLSAAAKAKDKLLADCQNGEIDEESAAILQGFLALPVLNDPAVEVAPKKLHDHAVDSKNDLWQARMRARDLLRVINCVQCNKCRLHGKVAMLGLSTALQIHLGRTGEGGDTMRIHRVELAALLSTINKFSKAVDFCKKSR</sequence>
<dbReference type="PANTHER" id="PTHR12613">
    <property type="entry name" value="ERO1-RELATED"/>
    <property type="match status" value="1"/>
</dbReference>
<dbReference type="GO" id="GO:0016972">
    <property type="term" value="F:thiol oxidase activity"/>
    <property type="evidence" value="ECO:0007669"/>
    <property type="project" value="InterPro"/>
</dbReference>
<reference evidence="17 18" key="1">
    <citation type="submission" date="2016-09" db="EMBL/GenBank/DDBJ databases">
        <title>Extensive genetic diversity and differential bi-allelic expression allows diatom success in the polar Southern Ocean.</title>
        <authorList>
            <consortium name="DOE Joint Genome Institute"/>
            <person name="Mock T."/>
            <person name="Otillar R.P."/>
            <person name="Strauss J."/>
            <person name="Dupont C."/>
            <person name="Frickenhaus S."/>
            <person name="Maumus F."/>
            <person name="Mcmullan M."/>
            <person name="Sanges R."/>
            <person name="Schmutz J."/>
            <person name="Toseland A."/>
            <person name="Valas R."/>
            <person name="Veluchamy A."/>
            <person name="Ward B.J."/>
            <person name="Allen A."/>
            <person name="Barry K."/>
            <person name="Falciatore A."/>
            <person name="Ferrante M."/>
            <person name="Fortunato A.E."/>
            <person name="Gloeckner G."/>
            <person name="Gruber A."/>
            <person name="Hipkin R."/>
            <person name="Janech M."/>
            <person name="Kroth P."/>
            <person name="Leese F."/>
            <person name="Lindquist E."/>
            <person name="Lyon B.R."/>
            <person name="Martin J."/>
            <person name="Mayer C."/>
            <person name="Parker M."/>
            <person name="Quesneville H."/>
            <person name="Raymond J."/>
            <person name="Uhlig C."/>
            <person name="Valentin K.U."/>
            <person name="Worden A.Z."/>
            <person name="Armbrust E.V."/>
            <person name="Bowler C."/>
            <person name="Green B."/>
            <person name="Moulton V."/>
            <person name="Van Oosterhout C."/>
            <person name="Grigoriev I."/>
        </authorList>
    </citation>
    <scope>NUCLEOTIDE SEQUENCE [LARGE SCALE GENOMIC DNA]</scope>
    <source>
        <strain evidence="17 18">CCMP1102</strain>
    </source>
</reference>
<dbReference type="FunCoup" id="A0A1E7F3B7">
    <property type="interactions" value="97"/>
</dbReference>
<evidence type="ECO:0000313" key="18">
    <source>
        <dbReference type="Proteomes" id="UP000095751"/>
    </source>
</evidence>
<keyword evidence="12" id="KW-0472">Membrane</keyword>
<dbReference type="EMBL" id="KV784364">
    <property type="protein sequence ID" value="OEU12637.1"/>
    <property type="molecule type" value="Genomic_DNA"/>
</dbReference>
<keyword evidence="11" id="KW-0560">Oxidoreductase</keyword>